<keyword evidence="2" id="KW-1185">Reference proteome</keyword>
<evidence type="ECO:0000313" key="1">
    <source>
        <dbReference type="EMBL" id="TBU56951.1"/>
    </source>
</evidence>
<evidence type="ECO:0000313" key="2">
    <source>
        <dbReference type="Proteomes" id="UP000292082"/>
    </source>
</evidence>
<dbReference type="EMBL" id="ML145143">
    <property type="protein sequence ID" value="TBU56951.1"/>
    <property type="molecule type" value="Genomic_DNA"/>
</dbReference>
<proteinExistence type="predicted"/>
<reference evidence="1 2" key="1">
    <citation type="submission" date="2019-01" db="EMBL/GenBank/DDBJ databases">
        <title>Draft genome sequences of three monokaryotic isolates of the white-rot basidiomycete fungus Dichomitus squalens.</title>
        <authorList>
            <consortium name="DOE Joint Genome Institute"/>
            <person name="Lopez S.C."/>
            <person name="Andreopoulos B."/>
            <person name="Pangilinan J."/>
            <person name="Lipzen A."/>
            <person name="Riley R."/>
            <person name="Ahrendt S."/>
            <person name="Ng V."/>
            <person name="Barry K."/>
            <person name="Daum C."/>
            <person name="Grigoriev I.V."/>
            <person name="Hilden K.S."/>
            <person name="Makela M.R."/>
            <person name="de Vries R.P."/>
        </authorList>
    </citation>
    <scope>NUCLEOTIDE SEQUENCE [LARGE SCALE GENOMIC DNA]</scope>
    <source>
        <strain evidence="1 2">CBS 464.89</strain>
    </source>
</reference>
<dbReference type="AlphaFoldDB" id="A0A4Q9NDH3"/>
<dbReference type="Proteomes" id="UP000292082">
    <property type="component" value="Unassembled WGS sequence"/>
</dbReference>
<sequence length="176" mass="19569">MSNPARCLEFRVPSRRSARTCAPSRSAAKLRPELSAGRGRRQATRATPPTTGSIHGWPYSLHTPLSSTYTAAPFTLRADSHLRYPCMQIGYCPQLDNQFSAFLGYAQAETAMIRPALADQPAINRCCCERRHLPPRSRTRNQVGEEVLARREGRVVPVWYGATMGAACIVKHTRCL</sequence>
<gene>
    <name evidence="1" type="ORF">BD310DRAFT_930342</name>
</gene>
<organism evidence="1 2">
    <name type="scientific">Dichomitus squalens</name>
    <dbReference type="NCBI Taxonomy" id="114155"/>
    <lineage>
        <taxon>Eukaryota</taxon>
        <taxon>Fungi</taxon>
        <taxon>Dikarya</taxon>
        <taxon>Basidiomycota</taxon>
        <taxon>Agaricomycotina</taxon>
        <taxon>Agaricomycetes</taxon>
        <taxon>Polyporales</taxon>
        <taxon>Polyporaceae</taxon>
        <taxon>Dichomitus</taxon>
    </lineage>
</organism>
<accession>A0A4Q9NDH3</accession>
<name>A0A4Q9NDH3_9APHY</name>
<protein>
    <submittedName>
        <fullName evidence="1">Uncharacterized protein</fullName>
    </submittedName>
</protein>